<evidence type="ECO:0000313" key="2">
    <source>
        <dbReference type="Proteomes" id="UP000245626"/>
    </source>
</evidence>
<protein>
    <submittedName>
        <fullName evidence="1">Uncharacterized protein</fullName>
    </submittedName>
</protein>
<sequence>MGLLNKVILTYRVAWWNGSEQEGRASRRDQGSDQDVRAHRTSPSSKEEAWIFVLPSNYGEGGEEGEERYLPKPIPKDAHQARTLLEQGGFGIQDYSRITGKPNLVVFLGPPLAQAVELLEPQEVSRILHERILQSFFSTKQATDEHDLPTRLESSKVTSWQKDPDSMGSYSYLPKWDEEADRLGAPPSPLDFLE</sequence>
<feature type="non-terminal residue" evidence="1">
    <location>
        <position position="194"/>
    </location>
</feature>
<name>A0ACD0NKW2_9BASI</name>
<dbReference type="EMBL" id="KZ821045">
    <property type="protein sequence ID" value="PWN46462.1"/>
    <property type="molecule type" value="Genomic_DNA"/>
</dbReference>
<accession>A0ACD0NKW2</accession>
<evidence type="ECO:0000313" key="1">
    <source>
        <dbReference type="EMBL" id="PWN46462.1"/>
    </source>
</evidence>
<dbReference type="Proteomes" id="UP000245626">
    <property type="component" value="Unassembled WGS sequence"/>
</dbReference>
<proteinExistence type="predicted"/>
<organism evidence="1 2">
    <name type="scientific">Violaceomyces palustris</name>
    <dbReference type="NCBI Taxonomy" id="1673888"/>
    <lineage>
        <taxon>Eukaryota</taxon>
        <taxon>Fungi</taxon>
        <taxon>Dikarya</taxon>
        <taxon>Basidiomycota</taxon>
        <taxon>Ustilaginomycotina</taxon>
        <taxon>Ustilaginomycetes</taxon>
        <taxon>Violaceomycetales</taxon>
        <taxon>Violaceomycetaceae</taxon>
        <taxon>Violaceomyces</taxon>
    </lineage>
</organism>
<gene>
    <name evidence="1" type="ORF">IE53DRAFT_372405</name>
</gene>
<reference evidence="1 2" key="1">
    <citation type="journal article" date="2018" name="Mol. Biol. Evol.">
        <title>Broad Genomic Sampling Reveals a Smut Pathogenic Ancestry of the Fungal Clade Ustilaginomycotina.</title>
        <authorList>
            <person name="Kijpornyongpan T."/>
            <person name="Mondo S.J."/>
            <person name="Barry K."/>
            <person name="Sandor L."/>
            <person name="Lee J."/>
            <person name="Lipzen A."/>
            <person name="Pangilinan J."/>
            <person name="LaButti K."/>
            <person name="Hainaut M."/>
            <person name="Henrissat B."/>
            <person name="Grigoriev I.V."/>
            <person name="Spatafora J.W."/>
            <person name="Aime M.C."/>
        </authorList>
    </citation>
    <scope>NUCLEOTIDE SEQUENCE [LARGE SCALE GENOMIC DNA]</scope>
    <source>
        <strain evidence="1 2">SA 807</strain>
    </source>
</reference>
<keyword evidence="2" id="KW-1185">Reference proteome</keyword>